<organism evidence="2 3">
    <name type="scientific">Lactobacillus apis</name>
    <dbReference type="NCBI Taxonomy" id="303541"/>
    <lineage>
        <taxon>Bacteria</taxon>
        <taxon>Bacillati</taxon>
        <taxon>Bacillota</taxon>
        <taxon>Bacilli</taxon>
        <taxon>Lactobacillales</taxon>
        <taxon>Lactobacillaceae</taxon>
        <taxon>Lactobacillus</taxon>
    </lineage>
</organism>
<evidence type="ECO:0000313" key="3">
    <source>
        <dbReference type="Proteomes" id="UP000033682"/>
    </source>
</evidence>
<feature type="compositionally biased region" description="Acidic residues" evidence="1">
    <location>
        <begin position="118"/>
        <end position="127"/>
    </location>
</feature>
<dbReference type="AlphaFoldDB" id="A0A0F4LMX9"/>
<accession>A0A0F4LMX9</accession>
<evidence type="ECO:0000313" key="2">
    <source>
        <dbReference type="EMBL" id="KJY59629.1"/>
    </source>
</evidence>
<sequence length="127" mass="14640">MSKKKKKASKGKRIELVLKSDRDADIEEFLKNQKSLGKSPTIRLALRIVIAEYGKDDLLKSIVDMKAPAKDSKDKKEALAREIINHQKERSPQKQISKNNKHNEDEEKSSPIPVPNVWEEENEFDKM</sequence>
<dbReference type="RefSeq" id="WP_046308262.1">
    <property type="nucleotide sequence ID" value="NZ_KQ034005.1"/>
</dbReference>
<geneLocation type="plasmid" evidence="2">
    <name>pHma11p1</name>
</geneLocation>
<keyword evidence="2" id="KW-0614">Plasmid</keyword>
<name>A0A0F4LMX9_9LACO</name>
<dbReference type="PATRIC" id="fig|303541.3.peg.30"/>
<evidence type="ECO:0000256" key="1">
    <source>
        <dbReference type="SAM" id="MobiDB-lite"/>
    </source>
</evidence>
<protein>
    <submittedName>
        <fullName evidence="2">Uncharacterized protein</fullName>
    </submittedName>
</protein>
<feature type="region of interest" description="Disordered" evidence="1">
    <location>
        <begin position="84"/>
        <end position="127"/>
    </location>
</feature>
<dbReference type="HOGENOM" id="CLU_1967676_0_0_9"/>
<proteinExistence type="predicted"/>
<reference evidence="2 3" key="1">
    <citation type="submission" date="2015-01" db="EMBL/GenBank/DDBJ databases">
        <title>Comparative genomics of the lactic acid bacteria isolated from the honey bee gut.</title>
        <authorList>
            <person name="Ellegaard K.M."/>
            <person name="Tamarit D."/>
            <person name="Javelind E."/>
            <person name="Olofsson T."/>
            <person name="Andersson S.G."/>
            <person name="Vasquez A."/>
        </authorList>
    </citation>
    <scope>NUCLEOTIDE SEQUENCE [LARGE SCALE GENOMIC DNA]</scope>
    <source>
        <strain evidence="2 3">Hma11</strain>
        <plasmid evidence="2">pHma11p1</plasmid>
    </source>
</reference>
<dbReference type="Proteomes" id="UP000033682">
    <property type="component" value="Unassembled WGS sequence"/>
</dbReference>
<dbReference type="EMBL" id="JXLG01000016">
    <property type="protein sequence ID" value="KJY59629.1"/>
    <property type="molecule type" value="Genomic_DNA"/>
</dbReference>
<keyword evidence="3" id="KW-1185">Reference proteome</keyword>
<gene>
    <name evidence="2" type="ORF">JF72_14600</name>
</gene>
<comment type="caution">
    <text evidence="2">The sequence shown here is derived from an EMBL/GenBank/DDBJ whole genome shotgun (WGS) entry which is preliminary data.</text>
</comment>